<sequence>MKISKCTDVLEFRHPARLPADHPVIMRLTYGLHVEFNNVGAQGLLSLLQKKFRILREIGTARSVIRKCTVRRIFVGHNVNQVSPPFLEDRACDAAVFQVSELTWQDLFTSRMYVKLVFPYSLVQCSELCIFN</sequence>
<dbReference type="EMBL" id="JARBHB010000001">
    <property type="protein sequence ID" value="KAJ8894806.1"/>
    <property type="molecule type" value="Genomic_DNA"/>
</dbReference>
<organism evidence="1 2">
    <name type="scientific">Dryococelus australis</name>
    <dbReference type="NCBI Taxonomy" id="614101"/>
    <lineage>
        <taxon>Eukaryota</taxon>
        <taxon>Metazoa</taxon>
        <taxon>Ecdysozoa</taxon>
        <taxon>Arthropoda</taxon>
        <taxon>Hexapoda</taxon>
        <taxon>Insecta</taxon>
        <taxon>Pterygota</taxon>
        <taxon>Neoptera</taxon>
        <taxon>Polyneoptera</taxon>
        <taxon>Phasmatodea</taxon>
        <taxon>Verophasmatodea</taxon>
        <taxon>Anareolatae</taxon>
        <taxon>Phasmatidae</taxon>
        <taxon>Eurycanthinae</taxon>
        <taxon>Dryococelus</taxon>
    </lineage>
</organism>
<accession>A0ABQ9IDS0</accession>
<gene>
    <name evidence="1" type="ORF">PR048_000113</name>
</gene>
<keyword evidence="2" id="KW-1185">Reference proteome</keyword>
<reference evidence="1 2" key="1">
    <citation type="submission" date="2023-02" db="EMBL/GenBank/DDBJ databases">
        <title>LHISI_Scaffold_Assembly.</title>
        <authorList>
            <person name="Stuart O.P."/>
            <person name="Cleave R."/>
            <person name="Magrath M.J.L."/>
            <person name="Mikheyev A.S."/>
        </authorList>
    </citation>
    <scope>NUCLEOTIDE SEQUENCE [LARGE SCALE GENOMIC DNA]</scope>
    <source>
        <strain evidence="1">Daus_M_001</strain>
        <tissue evidence="1">Leg muscle</tissue>
    </source>
</reference>
<evidence type="ECO:0000313" key="2">
    <source>
        <dbReference type="Proteomes" id="UP001159363"/>
    </source>
</evidence>
<comment type="caution">
    <text evidence="1">The sequence shown here is derived from an EMBL/GenBank/DDBJ whole genome shotgun (WGS) entry which is preliminary data.</text>
</comment>
<proteinExistence type="predicted"/>
<dbReference type="Proteomes" id="UP001159363">
    <property type="component" value="Chromosome 1"/>
</dbReference>
<evidence type="ECO:0000313" key="1">
    <source>
        <dbReference type="EMBL" id="KAJ8894806.1"/>
    </source>
</evidence>
<name>A0ABQ9IDS0_9NEOP</name>
<protein>
    <submittedName>
        <fullName evidence="1">Uncharacterized protein</fullName>
    </submittedName>
</protein>